<dbReference type="RefSeq" id="WP_367432562.1">
    <property type="nucleotide sequence ID" value="NZ_CP108413.1"/>
</dbReference>
<keyword evidence="2" id="KW-0812">Transmembrane</keyword>
<keyword evidence="2" id="KW-0472">Membrane</keyword>
<reference evidence="3 4" key="1">
    <citation type="submission" date="2024-10" db="EMBL/GenBank/DDBJ databases">
        <title>The Natural Products Discovery Center: Release of the First 8490 Sequenced Strains for Exploring Actinobacteria Biosynthetic Diversity.</title>
        <authorList>
            <person name="Kalkreuter E."/>
            <person name="Kautsar S.A."/>
            <person name="Yang D."/>
            <person name="Bader C.D."/>
            <person name="Teijaro C.N."/>
            <person name="Fluegel L."/>
            <person name="Davis C.M."/>
            <person name="Simpson J.R."/>
            <person name="Lauterbach L."/>
            <person name="Steele A.D."/>
            <person name="Gui C."/>
            <person name="Meng S."/>
            <person name="Li G."/>
            <person name="Viehrig K."/>
            <person name="Ye F."/>
            <person name="Su P."/>
            <person name="Kiefer A.F."/>
            <person name="Nichols A."/>
            <person name="Cepeda A.J."/>
            <person name="Yan W."/>
            <person name="Fan B."/>
            <person name="Jiang Y."/>
            <person name="Adhikari A."/>
            <person name="Zheng C.-J."/>
            <person name="Schuster L."/>
            <person name="Cowan T.M."/>
            <person name="Smanski M.J."/>
            <person name="Chevrette M.G."/>
            <person name="De Carvalho L.P.S."/>
            <person name="Shen B."/>
        </authorList>
    </citation>
    <scope>NUCLEOTIDE SEQUENCE [LARGE SCALE GENOMIC DNA]</scope>
    <source>
        <strain evidence="3 4">NPDC018013</strain>
    </source>
</reference>
<keyword evidence="2" id="KW-1133">Transmembrane helix</keyword>
<feature type="transmembrane region" description="Helical" evidence="2">
    <location>
        <begin position="139"/>
        <end position="162"/>
    </location>
</feature>
<evidence type="ECO:0000313" key="3">
    <source>
        <dbReference type="EMBL" id="MFH8586220.1"/>
    </source>
</evidence>
<gene>
    <name evidence="3" type="ORF">ACH4GP_17700</name>
</gene>
<feature type="region of interest" description="Disordered" evidence="1">
    <location>
        <begin position="84"/>
        <end position="104"/>
    </location>
</feature>
<dbReference type="EMBL" id="JBIRGH010000009">
    <property type="protein sequence ID" value="MFH8586220.1"/>
    <property type="molecule type" value="Genomic_DNA"/>
</dbReference>
<evidence type="ECO:0000313" key="4">
    <source>
        <dbReference type="Proteomes" id="UP001610990"/>
    </source>
</evidence>
<dbReference type="Proteomes" id="UP001610990">
    <property type="component" value="Unassembled WGS sequence"/>
</dbReference>
<feature type="compositionally biased region" description="Low complexity" evidence="1">
    <location>
        <begin position="38"/>
        <end position="49"/>
    </location>
</feature>
<organism evidence="3 4">
    <name type="scientific">Streptomyces celluloflavus</name>
    <dbReference type="NCBI Taxonomy" id="58344"/>
    <lineage>
        <taxon>Bacteria</taxon>
        <taxon>Bacillati</taxon>
        <taxon>Actinomycetota</taxon>
        <taxon>Actinomycetes</taxon>
        <taxon>Kitasatosporales</taxon>
        <taxon>Streptomycetaceae</taxon>
        <taxon>Streptomyces</taxon>
    </lineage>
</organism>
<proteinExistence type="predicted"/>
<comment type="caution">
    <text evidence="3">The sequence shown here is derived from an EMBL/GenBank/DDBJ whole genome shotgun (WGS) entry which is preliminary data.</text>
</comment>
<feature type="region of interest" description="Disordered" evidence="1">
    <location>
        <begin position="1"/>
        <end position="54"/>
    </location>
</feature>
<sequence length="172" mass="18380">MGKNDTMGTTGTMKTKDTIGMGEMNSARQQAGSRRHGSQATGAQGTQGSPRRTRRRPAVVLALLFGLLAAAAAPAAAAQSEPAPYTAAAVRHPAPDTRTAPADTTRLAPQFQDTSLRAATPARVTLAQEKKKVGFFKKLGIFLLVLILIVVAIVILVIWLIVRLIRRMLGRR</sequence>
<protein>
    <submittedName>
        <fullName evidence="3">Uncharacterized protein</fullName>
    </submittedName>
</protein>
<feature type="compositionally biased region" description="Low complexity" evidence="1">
    <location>
        <begin position="1"/>
        <end position="22"/>
    </location>
</feature>
<evidence type="ECO:0000256" key="2">
    <source>
        <dbReference type="SAM" id="Phobius"/>
    </source>
</evidence>
<keyword evidence="4" id="KW-1185">Reference proteome</keyword>
<feature type="transmembrane region" description="Helical" evidence="2">
    <location>
        <begin position="58"/>
        <end position="77"/>
    </location>
</feature>
<evidence type="ECO:0000256" key="1">
    <source>
        <dbReference type="SAM" id="MobiDB-lite"/>
    </source>
</evidence>
<name>A0ABW7RDS6_9ACTN</name>
<accession>A0ABW7RDS6</accession>